<keyword evidence="2" id="KW-0678">Repressor</keyword>
<comment type="caution">
    <text evidence="3">The sequence shown here is derived from an EMBL/GenBank/DDBJ whole genome shotgun (WGS) entry which is preliminary data.</text>
</comment>
<dbReference type="InterPro" id="IPR043519">
    <property type="entry name" value="NT_sf"/>
</dbReference>
<gene>
    <name evidence="2 3" type="primary">rsfS</name>
    <name evidence="3" type="ORF">GCM10025790_25050</name>
</gene>
<dbReference type="Proteomes" id="UP001500368">
    <property type="component" value="Unassembled WGS sequence"/>
</dbReference>
<dbReference type="Gene3D" id="3.30.460.10">
    <property type="entry name" value="Beta Polymerase, domain 2"/>
    <property type="match status" value="1"/>
</dbReference>
<dbReference type="SUPFAM" id="SSF81301">
    <property type="entry name" value="Nucleotidyltransferase"/>
    <property type="match status" value="1"/>
</dbReference>
<dbReference type="PANTHER" id="PTHR21043">
    <property type="entry name" value="IOJAP SUPERFAMILY ORTHOLOG"/>
    <property type="match status" value="1"/>
</dbReference>
<evidence type="ECO:0000256" key="2">
    <source>
        <dbReference type="HAMAP-Rule" id="MF_01477"/>
    </source>
</evidence>
<dbReference type="InterPro" id="IPR004394">
    <property type="entry name" value="Iojap/RsfS/C7orf30"/>
</dbReference>
<comment type="subunit">
    <text evidence="2">Interacts with ribosomal protein uL14 (rplN).</text>
</comment>
<keyword evidence="4" id="KW-1185">Reference proteome</keyword>
<keyword evidence="2" id="KW-0963">Cytoplasm</keyword>
<dbReference type="PANTHER" id="PTHR21043:SF0">
    <property type="entry name" value="MITOCHONDRIAL ASSEMBLY OF RIBOSOMAL LARGE SUBUNIT PROTEIN 1"/>
    <property type="match status" value="1"/>
</dbReference>
<name>A0ABP9G239_9MICC</name>
<reference evidence="4" key="1">
    <citation type="journal article" date="2019" name="Int. J. Syst. Evol. Microbiol.">
        <title>The Global Catalogue of Microorganisms (GCM) 10K type strain sequencing project: providing services to taxonomists for standard genome sequencing and annotation.</title>
        <authorList>
            <consortium name="The Broad Institute Genomics Platform"/>
            <consortium name="The Broad Institute Genome Sequencing Center for Infectious Disease"/>
            <person name="Wu L."/>
            <person name="Ma J."/>
        </authorList>
    </citation>
    <scope>NUCLEOTIDE SEQUENCE [LARGE SCALE GENOMIC DNA]</scope>
    <source>
        <strain evidence="4">JCM 19129</strain>
    </source>
</reference>
<evidence type="ECO:0000313" key="3">
    <source>
        <dbReference type="EMBL" id="GAA4926197.1"/>
    </source>
</evidence>
<accession>A0ABP9G239</accession>
<dbReference type="EMBL" id="BAABLW010000007">
    <property type="protein sequence ID" value="GAA4926197.1"/>
    <property type="molecule type" value="Genomic_DNA"/>
</dbReference>
<dbReference type="NCBIfam" id="TIGR00090">
    <property type="entry name" value="rsfS_iojap_ybeB"/>
    <property type="match status" value="1"/>
</dbReference>
<dbReference type="Pfam" id="PF02410">
    <property type="entry name" value="RsfS"/>
    <property type="match status" value="1"/>
</dbReference>
<evidence type="ECO:0000313" key="4">
    <source>
        <dbReference type="Proteomes" id="UP001500368"/>
    </source>
</evidence>
<keyword evidence="2" id="KW-0810">Translation regulation</keyword>
<organism evidence="3 4">
    <name type="scientific">Nesterenkonia rhizosphaerae</name>
    <dbReference type="NCBI Taxonomy" id="1348272"/>
    <lineage>
        <taxon>Bacteria</taxon>
        <taxon>Bacillati</taxon>
        <taxon>Actinomycetota</taxon>
        <taxon>Actinomycetes</taxon>
        <taxon>Micrococcales</taxon>
        <taxon>Micrococcaceae</taxon>
        <taxon>Nesterenkonia</taxon>
    </lineage>
</organism>
<comment type="function">
    <text evidence="2">Functions as a ribosomal silencing factor. Interacts with ribosomal protein uL14 (rplN), blocking formation of intersubunit bridge B8. Prevents association of the 30S and 50S ribosomal subunits and the formation of functional ribosomes, thus repressing translation.</text>
</comment>
<comment type="subcellular location">
    <subcellularLocation>
        <location evidence="2">Cytoplasm</location>
    </subcellularLocation>
</comment>
<protein>
    <recommendedName>
        <fullName evidence="2">Ribosomal silencing factor RsfS</fullName>
    </recommendedName>
</protein>
<evidence type="ECO:0000256" key="1">
    <source>
        <dbReference type="ARBA" id="ARBA00010574"/>
    </source>
</evidence>
<proteinExistence type="inferred from homology"/>
<dbReference type="HAMAP" id="MF_01477">
    <property type="entry name" value="Iojap_RsfS"/>
    <property type="match status" value="1"/>
</dbReference>
<sequence length="127" mass="13734">MAPMTVPENVLAELRTAAAAAADKLATNIAGLDVGDRLGITDAFLICSAPSERQINAICDEIEHQVKTQHGSAPLRREGRGSGTWVLLDYGHMVIHVQNEEERAVYGLDRLYADVPALDLELPDQDG</sequence>
<comment type="similarity">
    <text evidence="1 2">Belongs to the Iojap/RsfS family.</text>
</comment>